<protein>
    <submittedName>
        <fullName evidence="1">Uncharacterized protein</fullName>
    </submittedName>
</protein>
<gene>
    <name evidence="1" type="ORF">VB774_03520</name>
</gene>
<dbReference type="Proteomes" id="UP001301388">
    <property type="component" value="Unassembled WGS sequence"/>
</dbReference>
<comment type="caution">
    <text evidence="1">The sequence shown here is derived from an EMBL/GenBank/DDBJ whole genome shotgun (WGS) entry which is preliminary data.</text>
</comment>
<keyword evidence="2" id="KW-1185">Reference proteome</keyword>
<organism evidence="1 2">
    <name type="scientific">Pseudanabaena galeata UHCC 0370</name>
    <dbReference type="NCBI Taxonomy" id="3110310"/>
    <lineage>
        <taxon>Bacteria</taxon>
        <taxon>Bacillati</taxon>
        <taxon>Cyanobacteriota</taxon>
        <taxon>Cyanophyceae</taxon>
        <taxon>Pseudanabaenales</taxon>
        <taxon>Pseudanabaenaceae</taxon>
        <taxon>Pseudanabaena</taxon>
    </lineage>
</organism>
<proteinExistence type="predicted"/>
<accession>A0ABU5TEJ4</accession>
<evidence type="ECO:0000313" key="2">
    <source>
        <dbReference type="Proteomes" id="UP001301388"/>
    </source>
</evidence>
<sequence>MSDLDPNPNTPLLSGISQFEVDFVIPRIGIDLPIGIDPFLLFKSRDRILADLHTSILTVFNKGIELVRERKISEAQQLFDFPEVAEIGLGYSKKSKQGSGVGNFLSQLIIETLIDSPLLQERGVKHIEEMQLVSVGIGADRISDIAANLLKQRQFKDEMQRVLMKQRILRKEYDSQVIFWVCD</sequence>
<dbReference type="EMBL" id="JAYGIE010000008">
    <property type="protein sequence ID" value="MEA5476680.1"/>
    <property type="molecule type" value="Genomic_DNA"/>
</dbReference>
<evidence type="ECO:0000313" key="1">
    <source>
        <dbReference type="EMBL" id="MEA5476680.1"/>
    </source>
</evidence>
<name>A0ABU5TEJ4_9CYAN</name>
<reference evidence="1 2" key="1">
    <citation type="submission" date="2023-12" db="EMBL/GenBank/DDBJ databases">
        <title>Baltic Sea Cyanobacteria.</title>
        <authorList>
            <person name="Delbaje E."/>
            <person name="Fewer D.P."/>
            <person name="Shishido T.K."/>
        </authorList>
    </citation>
    <scope>NUCLEOTIDE SEQUENCE [LARGE SCALE GENOMIC DNA]</scope>
    <source>
        <strain evidence="1 2">UHCC 0370</strain>
    </source>
</reference>